<dbReference type="VEuPathDB" id="FungiDB:P175DRAFT_0203917"/>
<dbReference type="OrthoDB" id="5332870at2759"/>
<feature type="compositionally biased region" description="Polar residues" evidence="2">
    <location>
        <begin position="823"/>
        <end position="833"/>
    </location>
</feature>
<dbReference type="EMBL" id="JYKN01003143">
    <property type="protein sequence ID" value="KKK13866.1"/>
    <property type="molecule type" value="Genomic_DNA"/>
</dbReference>
<evidence type="ECO:0000313" key="4">
    <source>
        <dbReference type="Proteomes" id="UP000034947"/>
    </source>
</evidence>
<keyword evidence="4" id="KW-1185">Reference proteome</keyword>
<proteinExistence type="predicted"/>
<feature type="compositionally biased region" description="Polar residues" evidence="2">
    <location>
        <begin position="903"/>
        <end position="912"/>
    </location>
</feature>
<evidence type="ECO:0000256" key="1">
    <source>
        <dbReference type="SAM" id="Coils"/>
    </source>
</evidence>
<feature type="compositionally biased region" description="Basic and acidic residues" evidence="2">
    <location>
        <begin position="873"/>
        <end position="884"/>
    </location>
</feature>
<dbReference type="Proteomes" id="UP000034947">
    <property type="component" value="Unassembled WGS sequence"/>
</dbReference>
<keyword evidence="1" id="KW-0175">Coiled coil</keyword>
<feature type="region of interest" description="Disordered" evidence="2">
    <location>
        <begin position="819"/>
        <end position="919"/>
    </location>
</feature>
<protein>
    <submittedName>
        <fullName evidence="3">Uncharacterized protein</fullName>
    </submittedName>
</protein>
<evidence type="ECO:0000256" key="2">
    <source>
        <dbReference type="SAM" id="MobiDB-lite"/>
    </source>
</evidence>
<reference evidence="3 4" key="1">
    <citation type="submission" date="2015-02" db="EMBL/GenBank/DDBJ databases">
        <title>Draft Genome Sequences of Two Closely-Related Aflatoxigenic Aspergillus Species Obtained from the Cote d'Ivoire.</title>
        <authorList>
            <person name="Moore G.G."/>
            <person name="Beltz S.B."/>
            <person name="Mack B.M."/>
        </authorList>
    </citation>
    <scope>NUCLEOTIDE SEQUENCE [LARGE SCALE GENOMIC DNA]</scope>
    <source>
        <strain evidence="3 4">SRRC1432</strain>
    </source>
</reference>
<name>A0A0F8USP7_9EURO</name>
<feature type="compositionally biased region" description="Low complexity" evidence="2">
    <location>
        <begin position="887"/>
        <end position="902"/>
    </location>
</feature>
<accession>A0A0F8USP7</accession>
<evidence type="ECO:0000313" key="3">
    <source>
        <dbReference type="EMBL" id="KKK13866.1"/>
    </source>
</evidence>
<comment type="caution">
    <text evidence="3">The sequence shown here is derived from an EMBL/GenBank/DDBJ whole genome shotgun (WGS) entry which is preliminary data.</text>
</comment>
<dbReference type="AlphaFoldDB" id="A0A0F8USP7"/>
<organism evidence="3 4">
    <name type="scientific">Aspergillus ochraceoroseus</name>
    <dbReference type="NCBI Taxonomy" id="138278"/>
    <lineage>
        <taxon>Eukaryota</taxon>
        <taxon>Fungi</taxon>
        <taxon>Dikarya</taxon>
        <taxon>Ascomycota</taxon>
        <taxon>Pezizomycotina</taxon>
        <taxon>Eurotiomycetes</taxon>
        <taxon>Eurotiomycetidae</taxon>
        <taxon>Eurotiales</taxon>
        <taxon>Aspergillaceae</taxon>
        <taxon>Aspergillus</taxon>
        <taxon>Aspergillus subgen. Nidulantes</taxon>
    </lineage>
</organism>
<gene>
    <name evidence="3" type="ORF">AOCH_001526</name>
</gene>
<sequence length="950" mass="107681">MATTCDKFPLLCWEVERLVTAPYAPSLQDLYDLAQEVSSDGICSWAVYKRCQVGALVDVLVDGLSRSHWALRLITSFARASCFRDSLLERYPYLLDQFLQRSIEGGEPEYSSVCISLLSTPLPSGFIPPARIAPFIMNLIDRMRDNPCVETVRSLYLISSFLQASPRIILEISEEIMSCFQTELTKTLRNLEDHMGNLLCLATFAKLASAPIPNITSENETEASNWWQNIKHFFGMKRGLKTLDLVFLRVILACSSNRGNLTAGDSVESIRLAIEICNVVNQEQRNSWIAGNSLKIAKLCEKITREGVDPSVRMLGITFLVSLIPPSSLPPDLVRLGLDWLLSEDSRVVLETLPRDPATRLVEANIASMASNIECSQSTEVMVLMNFMTKTKQLLPEFKCIFSESRPLDFRASFSSLKIRETAQFARSDWRTGIRETMIASTRILNDDIVQKVEDICYELEQRCGNIEEPLRVAAEERNKYFLETEQLKQNNNDLKTRLNEESNTVAELREEFSRLESHADAATERAEELLSSLTQTRQELEDLKRSSREIIVNERELARTKELDLIASITQKDDQLEGLQEDIKREKEENERAIAIIASISDGRDTSLETIASLNCQVSTLRTELENSETLLSEKREQLERLFAEKNTAAELAENLRMKLDGKESEFENLRAALRDTTESFKEELETLRQQSDLRHSNMAQECNKHKENILSLQHEMHEATLNSTRELQTKEKRIQHLDKKVQHLREERAAKAREFSEAQQHIGRLMSVMGFKQTAYDSRTTGTPRPRSSFDLSQVAAMQTQTNSGEDIPQGKDEEALASPLDSNMSQTSARSPKRSRNSAFPLVDPSPPHSSSHGTSKKPRDLAGLSNSKTPRERRPLKEVDYNSQPSSQGSDSSVLSQSRTVQDNQFNKQTDRHQLEDIDLDLDLEFSKDFVFTSTALSEFNKPSHS</sequence>
<feature type="coiled-coil region" evidence="1">
    <location>
        <begin position="485"/>
        <end position="756"/>
    </location>
</feature>